<dbReference type="PANTHER" id="PTHR47506">
    <property type="entry name" value="TRANSCRIPTIONAL REGULATORY PROTEIN"/>
    <property type="match status" value="1"/>
</dbReference>
<gene>
    <name evidence="6" type="ORF">GP644_08025</name>
</gene>
<dbReference type="Proteomes" id="UP000441586">
    <property type="component" value="Unassembled WGS sequence"/>
</dbReference>
<evidence type="ECO:0000313" key="7">
    <source>
        <dbReference type="Proteomes" id="UP000441586"/>
    </source>
</evidence>
<dbReference type="AlphaFoldDB" id="A0A6A4RCK5"/>
<evidence type="ECO:0000256" key="2">
    <source>
        <dbReference type="ARBA" id="ARBA00023125"/>
    </source>
</evidence>
<dbReference type="Gene3D" id="1.10.357.10">
    <property type="entry name" value="Tetracycline Repressor, domain 2"/>
    <property type="match status" value="1"/>
</dbReference>
<dbReference type="SUPFAM" id="SSF48498">
    <property type="entry name" value="Tetracyclin repressor-like, C-terminal domain"/>
    <property type="match status" value="1"/>
</dbReference>
<dbReference type="PANTHER" id="PTHR47506:SF1">
    <property type="entry name" value="HTH-TYPE TRANSCRIPTIONAL REGULATOR YJDC"/>
    <property type="match status" value="1"/>
</dbReference>
<dbReference type="InterPro" id="IPR036271">
    <property type="entry name" value="Tet_transcr_reg_TetR-rel_C_sf"/>
</dbReference>
<dbReference type="Pfam" id="PF16925">
    <property type="entry name" value="TetR_C_13"/>
    <property type="match status" value="1"/>
</dbReference>
<keyword evidence="2 4" id="KW-0238">DNA-binding</keyword>
<organism evidence="6 7">
    <name type="scientific">Parasedimentitalea maritima</name>
    <dbReference type="NCBI Taxonomy" id="2578117"/>
    <lineage>
        <taxon>Bacteria</taxon>
        <taxon>Pseudomonadati</taxon>
        <taxon>Pseudomonadota</taxon>
        <taxon>Alphaproteobacteria</taxon>
        <taxon>Rhodobacterales</taxon>
        <taxon>Paracoccaceae</taxon>
        <taxon>Parasedimentitalea</taxon>
    </lineage>
</organism>
<feature type="DNA-binding region" description="H-T-H motif" evidence="4">
    <location>
        <begin position="29"/>
        <end position="48"/>
    </location>
</feature>
<name>A0A6A4RCK5_9RHOB</name>
<keyword evidence="3" id="KW-0804">Transcription</keyword>
<accession>A0A6A4RCK5</accession>
<dbReference type="Pfam" id="PF00440">
    <property type="entry name" value="TetR_N"/>
    <property type="match status" value="1"/>
</dbReference>
<dbReference type="InterPro" id="IPR011075">
    <property type="entry name" value="TetR_C"/>
</dbReference>
<dbReference type="InterPro" id="IPR001647">
    <property type="entry name" value="HTH_TetR"/>
</dbReference>
<evidence type="ECO:0000256" key="4">
    <source>
        <dbReference type="PROSITE-ProRule" id="PRU00335"/>
    </source>
</evidence>
<reference evidence="6 7" key="1">
    <citation type="submission" date="2019-12" db="EMBL/GenBank/DDBJ databases">
        <authorList>
            <person name="Zhang Y.-J."/>
        </authorList>
    </citation>
    <scope>NUCLEOTIDE SEQUENCE [LARGE SCALE GENOMIC DNA]</scope>
    <source>
        <strain evidence="6 7">H18S-6</strain>
    </source>
</reference>
<dbReference type="RefSeq" id="WP_158978516.1">
    <property type="nucleotide sequence ID" value="NZ_WSFO01000003.1"/>
</dbReference>
<comment type="caution">
    <text evidence="6">The sequence shown here is derived from an EMBL/GenBank/DDBJ whole genome shotgun (WGS) entry which is preliminary data.</text>
</comment>
<proteinExistence type="predicted"/>
<keyword evidence="1" id="KW-0805">Transcription regulation</keyword>
<feature type="domain" description="HTH tetR-type" evidence="5">
    <location>
        <begin position="6"/>
        <end position="66"/>
    </location>
</feature>
<dbReference type="PROSITE" id="PS50977">
    <property type="entry name" value="HTH_TETR_2"/>
    <property type="match status" value="1"/>
</dbReference>
<evidence type="ECO:0000256" key="1">
    <source>
        <dbReference type="ARBA" id="ARBA00023015"/>
    </source>
</evidence>
<protein>
    <submittedName>
        <fullName evidence="6">TetR family transcriptional regulator</fullName>
    </submittedName>
</protein>
<sequence>MSRARKADHKTVIDAAQAVFWDHGYQGASTRQIEERTGLTRFTLQTSYGGKEAFFLETLDAYMSRVEAEHLPDADNTSLEELAQWFARRADPAAMPQIGAQGCLLLNAITEFDRNGGEVDVRIAHYFEVLHHRFAQILAKAIETGEIAADFDPDEKATLLQNTLLGLSLTIKARPNDAFAQPFAAAAATMIRQWRVGG</sequence>
<evidence type="ECO:0000256" key="3">
    <source>
        <dbReference type="ARBA" id="ARBA00023163"/>
    </source>
</evidence>
<dbReference type="SUPFAM" id="SSF46689">
    <property type="entry name" value="Homeodomain-like"/>
    <property type="match status" value="1"/>
</dbReference>
<evidence type="ECO:0000259" key="5">
    <source>
        <dbReference type="PROSITE" id="PS50977"/>
    </source>
</evidence>
<evidence type="ECO:0000313" key="6">
    <source>
        <dbReference type="EMBL" id="KAE9631150.1"/>
    </source>
</evidence>
<dbReference type="InterPro" id="IPR009057">
    <property type="entry name" value="Homeodomain-like_sf"/>
</dbReference>
<dbReference type="Gene3D" id="1.10.10.60">
    <property type="entry name" value="Homeodomain-like"/>
    <property type="match status" value="1"/>
</dbReference>
<dbReference type="EMBL" id="WSFO01000003">
    <property type="protein sequence ID" value="KAE9631150.1"/>
    <property type="molecule type" value="Genomic_DNA"/>
</dbReference>
<dbReference type="GO" id="GO:0003677">
    <property type="term" value="F:DNA binding"/>
    <property type="evidence" value="ECO:0007669"/>
    <property type="project" value="UniProtKB-UniRule"/>
</dbReference>